<feature type="compositionally biased region" description="Low complexity" evidence="1">
    <location>
        <begin position="729"/>
        <end position="739"/>
    </location>
</feature>
<feature type="compositionally biased region" description="Polar residues" evidence="1">
    <location>
        <begin position="72"/>
        <end position="81"/>
    </location>
</feature>
<comment type="caution">
    <text evidence="2">The sequence shown here is derived from an EMBL/GenBank/DDBJ whole genome shotgun (WGS) entry which is preliminary data.</text>
</comment>
<proteinExistence type="predicted"/>
<feature type="compositionally biased region" description="Basic and acidic residues" evidence="1">
    <location>
        <begin position="399"/>
        <end position="412"/>
    </location>
</feature>
<dbReference type="AlphaFoldDB" id="A0AA40ERK7"/>
<feature type="compositionally biased region" description="Polar residues" evidence="1">
    <location>
        <begin position="1032"/>
        <end position="1042"/>
    </location>
</feature>
<feature type="compositionally biased region" description="Basic and acidic residues" evidence="1">
    <location>
        <begin position="82"/>
        <end position="99"/>
    </location>
</feature>
<protein>
    <submittedName>
        <fullName evidence="2">Uncharacterized protein</fullName>
    </submittedName>
</protein>
<feature type="compositionally biased region" description="Low complexity" evidence="1">
    <location>
        <begin position="529"/>
        <end position="543"/>
    </location>
</feature>
<gene>
    <name evidence="2" type="ORF">B0T18DRAFT_482093</name>
</gene>
<feature type="compositionally biased region" description="Low complexity" evidence="1">
    <location>
        <begin position="974"/>
        <end position="988"/>
    </location>
</feature>
<feature type="compositionally biased region" description="Pro residues" evidence="1">
    <location>
        <begin position="268"/>
        <end position="290"/>
    </location>
</feature>
<feature type="region of interest" description="Disordered" evidence="1">
    <location>
        <begin position="124"/>
        <end position="320"/>
    </location>
</feature>
<feature type="region of interest" description="Disordered" evidence="1">
    <location>
        <begin position="1"/>
        <end position="56"/>
    </location>
</feature>
<sequence length="1250" mass="132138">MMATESLRGRSDEATLTSQPDPAINLDTDSNDAGAEQPHVNGDSAGSSISATDDLENKHIVDIVDDLVRSTDVSISGGSDNEASKGDASKTKDGDDKGHARALSSVKKPAAFKSISVNQKFLTVKSSAPAAPTKSSDKAAAATGSTSASSGTLTSSRPRLVVKSTSGLVSKSSSSANGGKPGGAPDASVVWNKNRPVPPPEPKNYTDEELKKYGIHMASRLGNDESKGGQNWADIDDDDEDWATDVITWKDGTKIEIPHADEHQHAPGPEPAPVASPAPAPAPLPAPAPTSAPRLALKPNGIPEKPKLVTTGSSQSVIRPGVLASGKGLVLKGAPEKPTLVAKPPAPPAPVKSPWASIPKVETASPVSTEPPSNHLGPRQLSRELAAANSITPPPPKEIAADDFSRTTRREGSTSTNRELYNSQSGRYEPVQDRRNSLRPELQHSRQPAVLQRGAGHEQQGPLDPNAPYGRRRGSSNVSGGSGSYMNRLRTHDQSLPPPELIHARRGSMTGRSDSPASPRAHSPSGQHGPPRGAAWAPRASPAMSHVSPFQHHAQPAEVRSMPPAVQVPPAPSEDEVELQKKIMRAAREEAMKRRLEEEAKEEAARKERIRLKLEALGPAPESKSQKKAAAKEQALTPTHIQARELPKAAADGQKVADNAPSAPTAGETSKPDAGPNGVAAQVPPSPVSVDAPSQAQNAGAPPLQWSNAPKQPERYPAATTWGAQPTVNNVWGAPNNNNRGLGNGTFNLASQPPSISTKADPGPIAPPSVLRASEPVPDAVITTRLPPIGPPKQAQAPGRLARSDRDAIASAWTAAVKTSDDDFTQMLNKQYQARDRQLQAEGRTLADAQPVIKDTWRPTQIDDKGFRNETAPKQSMQHGGDSSWVTASLDGKPQAPLAGIIASQASVSVPEVVPASILPPGAAPQPTRGSRFFPPQRERQDVAVEPAHRPDSPSPPPPDMAGHPAFDGDVAHPHVSLPRPPVVVRLPPSIPTEPRGASRGKPSTQPTGAPASHAPSFGGAAYPAYKEEGHSAQTENWQQKFNALLGRERHALPRSPVEHSSPRGHDGFNAHLWATSGKDGSVTSKVRDEECFEEQEMGSLPPVHLPHGDTAPEIAYYPSPLPKPLPRRLHAVPSSVDPLYMGNPESSSTGQHVWRVSFPGFSKNIYVAPPLEQSRSNSRRGGARGGARPPPSGPQRDQPRGGKSRDTSYTHPSEHRPGPTSNPSQTRGARGTYRGGGRGDWSRSNAIQT</sequence>
<evidence type="ECO:0000313" key="2">
    <source>
        <dbReference type="EMBL" id="KAK0744199.1"/>
    </source>
</evidence>
<evidence type="ECO:0000256" key="1">
    <source>
        <dbReference type="SAM" id="MobiDB-lite"/>
    </source>
</evidence>
<feature type="compositionally biased region" description="Basic and acidic residues" evidence="1">
    <location>
        <begin position="430"/>
        <end position="444"/>
    </location>
</feature>
<keyword evidence="3" id="KW-1185">Reference proteome</keyword>
<feature type="region of interest" description="Disordered" evidence="1">
    <location>
        <begin position="861"/>
        <end position="891"/>
    </location>
</feature>
<feature type="compositionally biased region" description="Basic and acidic residues" evidence="1">
    <location>
        <begin position="1047"/>
        <end position="1069"/>
    </location>
</feature>
<feature type="region of interest" description="Disordered" evidence="1">
    <location>
        <begin position="72"/>
        <end position="109"/>
    </location>
</feature>
<feature type="compositionally biased region" description="Low complexity" evidence="1">
    <location>
        <begin position="126"/>
        <end position="178"/>
    </location>
</feature>
<evidence type="ECO:0000313" key="3">
    <source>
        <dbReference type="Proteomes" id="UP001172155"/>
    </source>
</evidence>
<name>A0AA40ERK7_9PEZI</name>
<organism evidence="2 3">
    <name type="scientific">Schizothecium vesticola</name>
    <dbReference type="NCBI Taxonomy" id="314040"/>
    <lineage>
        <taxon>Eukaryota</taxon>
        <taxon>Fungi</taxon>
        <taxon>Dikarya</taxon>
        <taxon>Ascomycota</taxon>
        <taxon>Pezizomycotina</taxon>
        <taxon>Sordariomycetes</taxon>
        <taxon>Sordariomycetidae</taxon>
        <taxon>Sordariales</taxon>
        <taxon>Schizotheciaceae</taxon>
        <taxon>Schizothecium</taxon>
    </lineage>
</organism>
<feature type="compositionally biased region" description="Polar residues" evidence="1">
    <location>
        <begin position="745"/>
        <end position="758"/>
    </location>
</feature>
<feature type="region of interest" description="Disordered" evidence="1">
    <location>
        <begin position="1170"/>
        <end position="1250"/>
    </location>
</feature>
<feature type="compositionally biased region" description="Low complexity" evidence="1">
    <location>
        <begin position="679"/>
        <end position="696"/>
    </location>
</feature>
<reference evidence="2" key="1">
    <citation type="submission" date="2023-06" db="EMBL/GenBank/DDBJ databases">
        <title>Genome-scale phylogeny and comparative genomics of the fungal order Sordariales.</title>
        <authorList>
            <consortium name="Lawrence Berkeley National Laboratory"/>
            <person name="Hensen N."/>
            <person name="Bonometti L."/>
            <person name="Westerberg I."/>
            <person name="Brannstrom I.O."/>
            <person name="Guillou S."/>
            <person name="Cros-Aarteil S."/>
            <person name="Calhoun S."/>
            <person name="Haridas S."/>
            <person name="Kuo A."/>
            <person name="Mondo S."/>
            <person name="Pangilinan J."/>
            <person name="Riley R."/>
            <person name="LaButti K."/>
            <person name="Andreopoulos B."/>
            <person name="Lipzen A."/>
            <person name="Chen C."/>
            <person name="Yanf M."/>
            <person name="Daum C."/>
            <person name="Ng V."/>
            <person name="Clum A."/>
            <person name="Steindorff A."/>
            <person name="Ohm R."/>
            <person name="Martin F."/>
            <person name="Silar P."/>
            <person name="Natvig D."/>
            <person name="Lalanne C."/>
            <person name="Gautier V."/>
            <person name="Ament-velasquez S.L."/>
            <person name="Kruys A."/>
            <person name="Hutchinson M.I."/>
            <person name="Powell A.J."/>
            <person name="Barry K."/>
            <person name="Miller A.N."/>
            <person name="Grigoriev I.V."/>
            <person name="Debuchy R."/>
            <person name="Gladieux P."/>
            <person name="Thoren M.H."/>
            <person name="Johannesson H."/>
        </authorList>
    </citation>
    <scope>NUCLEOTIDE SEQUENCE</scope>
    <source>
        <strain evidence="2">SMH3187-1</strain>
    </source>
</reference>
<feature type="compositionally biased region" description="Basic and acidic residues" evidence="1">
    <location>
        <begin position="251"/>
        <end position="265"/>
    </location>
</feature>
<feature type="compositionally biased region" description="Acidic residues" evidence="1">
    <location>
        <begin position="234"/>
        <end position="243"/>
    </location>
</feature>
<feature type="compositionally biased region" description="Basic and acidic residues" evidence="1">
    <location>
        <begin position="1198"/>
        <end position="1218"/>
    </location>
</feature>
<feature type="region of interest" description="Disordered" evidence="1">
    <location>
        <begin position="337"/>
        <end position="582"/>
    </location>
</feature>
<feature type="region of interest" description="Disordered" evidence="1">
    <location>
        <begin position="612"/>
        <end position="804"/>
    </location>
</feature>
<feature type="compositionally biased region" description="Basic and acidic residues" evidence="1">
    <location>
        <begin position="937"/>
        <end position="952"/>
    </location>
</feature>
<dbReference type="EMBL" id="JAUKUD010000005">
    <property type="protein sequence ID" value="KAK0744199.1"/>
    <property type="molecule type" value="Genomic_DNA"/>
</dbReference>
<feature type="region of interest" description="Disordered" evidence="1">
    <location>
        <begin position="918"/>
        <end position="1130"/>
    </location>
</feature>
<accession>A0AA40ERK7</accession>
<dbReference type="Proteomes" id="UP001172155">
    <property type="component" value="Unassembled WGS sequence"/>
</dbReference>